<evidence type="ECO:0000259" key="12">
    <source>
        <dbReference type="PROSITE" id="PS50222"/>
    </source>
</evidence>
<name>A0A6B2FWN8_MYXSQ</name>
<protein>
    <submittedName>
        <fullName evidence="14">EH domain-containing protein 1 (Trinotate prediction)</fullName>
    </submittedName>
</protein>
<dbReference type="Gene3D" id="1.10.238.10">
    <property type="entry name" value="EF-hand"/>
    <property type="match status" value="1"/>
</dbReference>
<dbReference type="GO" id="GO:0010008">
    <property type="term" value="C:endosome membrane"/>
    <property type="evidence" value="ECO:0007669"/>
    <property type="project" value="UniProtKB-SubCell"/>
</dbReference>
<dbReference type="Gene3D" id="1.10.268.20">
    <property type="match status" value="1"/>
</dbReference>
<dbReference type="GO" id="GO:0005509">
    <property type="term" value="F:calcium ion binding"/>
    <property type="evidence" value="ECO:0007669"/>
    <property type="project" value="InterPro"/>
</dbReference>
<keyword evidence="9" id="KW-0067">ATP-binding</keyword>
<evidence type="ECO:0000256" key="8">
    <source>
        <dbReference type="ARBA" id="ARBA00022837"/>
    </source>
</evidence>
<dbReference type="PROSITE" id="PS50222">
    <property type="entry name" value="EF_HAND_2"/>
    <property type="match status" value="1"/>
</dbReference>
<dbReference type="CDD" id="cd00052">
    <property type="entry name" value="EH"/>
    <property type="match status" value="1"/>
</dbReference>
<dbReference type="InterPro" id="IPR045063">
    <property type="entry name" value="Dynamin_N"/>
</dbReference>
<dbReference type="AlphaFoldDB" id="A0A6B2FWN8"/>
<evidence type="ECO:0000256" key="5">
    <source>
        <dbReference type="ARBA" id="ARBA00022723"/>
    </source>
</evidence>
<dbReference type="GO" id="GO:0005525">
    <property type="term" value="F:GTP binding"/>
    <property type="evidence" value="ECO:0007669"/>
    <property type="project" value="InterPro"/>
</dbReference>
<evidence type="ECO:0000256" key="7">
    <source>
        <dbReference type="ARBA" id="ARBA00022753"/>
    </source>
</evidence>
<dbReference type="InterPro" id="IPR018247">
    <property type="entry name" value="EF_Hand_1_Ca_BS"/>
</dbReference>
<dbReference type="Pfam" id="PF18150">
    <property type="entry name" value="DUF5600"/>
    <property type="match status" value="1"/>
</dbReference>
<keyword evidence="7" id="KW-0967">Endosome</keyword>
<feature type="domain" description="EF-hand" evidence="12">
    <location>
        <begin position="481"/>
        <end position="516"/>
    </location>
</feature>
<dbReference type="Pfam" id="PF12763">
    <property type="entry name" value="EH"/>
    <property type="match status" value="1"/>
</dbReference>
<feature type="domain" description="EH" evidence="11">
    <location>
        <begin position="449"/>
        <end position="537"/>
    </location>
</feature>
<comment type="subcellular location">
    <subcellularLocation>
        <location evidence="2">Cell membrane</location>
        <topology evidence="2">Peripheral membrane protein</topology>
        <orientation evidence="2">Cytoplasmic side</orientation>
    </subcellularLocation>
    <subcellularLocation>
        <location evidence="1">Endosome membrane</location>
        <topology evidence="1">Peripheral membrane protein</topology>
        <orientation evidence="1">Cytoplasmic side</orientation>
    </subcellularLocation>
</comment>
<keyword evidence="3" id="KW-1003">Cell membrane</keyword>
<evidence type="ECO:0000256" key="9">
    <source>
        <dbReference type="ARBA" id="ARBA00022840"/>
    </source>
</evidence>
<dbReference type="InterPro" id="IPR040990">
    <property type="entry name" value="DUF5600"/>
</dbReference>
<dbReference type="InterPro" id="IPR011992">
    <property type="entry name" value="EF-hand-dom_pair"/>
</dbReference>
<dbReference type="GO" id="GO:0006897">
    <property type="term" value="P:endocytosis"/>
    <property type="evidence" value="ECO:0007669"/>
    <property type="project" value="TreeGrafter"/>
</dbReference>
<evidence type="ECO:0000313" key="14">
    <source>
        <dbReference type="EMBL" id="NDJ95757.1"/>
    </source>
</evidence>
<evidence type="ECO:0000256" key="3">
    <source>
        <dbReference type="ARBA" id="ARBA00022475"/>
    </source>
</evidence>
<dbReference type="PROSITE" id="PS00018">
    <property type="entry name" value="EF_HAND_1"/>
    <property type="match status" value="1"/>
</dbReference>
<evidence type="ECO:0000259" key="11">
    <source>
        <dbReference type="PROSITE" id="PS50031"/>
    </source>
</evidence>
<dbReference type="PANTHER" id="PTHR11216">
    <property type="entry name" value="EH DOMAIN"/>
    <property type="match status" value="1"/>
</dbReference>
<dbReference type="EMBL" id="GHBR01000163">
    <property type="protein sequence ID" value="NDJ95757.1"/>
    <property type="molecule type" value="Transcribed_RNA"/>
</dbReference>
<keyword evidence="4" id="KW-0597">Phosphoprotein</keyword>
<accession>A0A6B2FWN8</accession>
<sequence length="548" mass="62671">MFKKFKQEIKVDEISSVAETLCRLYKQKLAPLEAAYKFHELCRPRLEDADFTSVPTIMFIGQYSTGKTTLIRYLLNEDYSGLRIGPEPTTDQFVAVMHGTHPRAIPGNAAVADPQKPFRALSKFGNNFLKRFTVAELPNDLCKGLTMIDTPGVLSGEKQTLVRGYPFNEIIQTLGEKCDRIYLLFDAHKLDISDEFRSAIETLKDYDAKIRVILNKSDRVNYQALMRVYGALMWALGKVFTTPEVKRVYIGSFWPEPLQHDDNKKLFELEEMDLMKDMLQLPSSSIMRKLDDVISRSRLAMTNALILAEISQSMPSMFFKDKKKAEILDKLQDIFSKVQTESGIPAGDFPQIDEYREKLRHLDFSKFLPLKKRLIEDVKTMLSIDIPKLIEKIPSEDSSHPQKSALRGGIFVNLNLAEEDKNLTNPYSENAESKILLGALKGEWIVKRSQPRYDEIFESLNPIDGKVTGQVAKLYFERCKLPNMVLFKIWKLSDIDKDGYLDRDEFALYSYLVDIQLNGTPVPHILPDELIPPSKLEKAKTINYGAEL</sequence>
<evidence type="ECO:0000256" key="2">
    <source>
        <dbReference type="ARBA" id="ARBA00004413"/>
    </source>
</evidence>
<dbReference type="PROSITE" id="PS50031">
    <property type="entry name" value="EH"/>
    <property type="match status" value="1"/>
</dbReference>
<dbReference type="SUPFAM" id="SSF52540">
    <property type="entry name" value="P-loop containing nucleoside triphosphate hydrolases"/>
    <property type="match status" value="1"/>
</dbReference>
<evidence type="ECO:0000256" key="10">
    <source>
        <dbReference type="ARBA" id="ARBA00023136"/>
    </source>
</evidence>
<feature type="domain" description="Dynamin-type G" evidence="13">
    <location>
        <begin position="51"/>
        <end position="287"/>
    </location>
</feature>
<dbReference type="Pfam" id="PF00350">
    <property type="entry name" value="Dynamin_N"/>
    <property type="match status" value="1"/>
</dbReference>
<dbReference type="CDD" id="cd09913">
    <property type="entry name" value="EHD"/>
    <property type="match status" value="1"/>
</dbReference>
<dbReference type="Pfam" id="PF16880">
    <property type="entry name" value="EHD_N"/>
    <property type="match status" value="1"/>
</dbReference>
<dbReference type="InterPro" id="IPR031692">
    <property type="entry name" value="EHD_N"/>
</dbReference>
<evidence type="ECO:0000259" key="13">
    <source>
        <dbReference type="PROSITE" id="PS51718"/>
    </source>
</evidence>
<dbReference type="GO" id="GO:0016197">
    <property type="term" value="P:endosomal transport"/>
    <property type="evidence" value="ECO:0007669"/>
    <property type="project" value="TreeGrafter"/>
</dbReference>
<dbReference type="PANTHER" id="PTHR11216:SF31">
    <property type="entry name" value="AT21416P"/>
    <property type="match status" value="1"/>
</dbReference>
<keyword evidence="6" id="KW-0547">Nucleotide-binding</keyword>
<dbReference type="InterPro" id="IPR030381">
    <property type="entry name" value="G_DYNAMIN_dom"/>
</dbReference>
<dbReference type="InterPro" id="IPR027417">
    <property type="entry name" value="P-loop_NTPase"/>
</dbReference>
<organism evidence="14">
    <name type="scientific">Myxobolus squamalis</name>
    <name type="common">Myxosporean</name>
    <dbReference type="NCBI Taxonomy" id="59785"/>
    <lineage>
        <taxon>Eukaryota</taxon>
        <taxon>Metazoa</taxon>
        <taxon>Cnidaria</taxon>
        <taxon>Myxozoa</taxon>
        <taxon>Myxosporea</taxon>
        <taxon>Bivalvulida</taxon>
        <taxon>Platysporina</taxon>
        <taxon>Myxobolidae</taxon>
        <taxon>Myxobolus</taxon>
    </lineage>
</organism>
<dbReference type="SUPFAM" id="SSF47473">
    <property type="entry name" value="EF-hand"/>
    <property type="match status" value="1"/>
</dbReference>
<dbReference type="PROSITE" id="PS51718">
    <property type="entry name" value="G_DYNAMIN_2"/>
    <property type="match status" value="1"/>
</dbReference>
<reference evidence="14" key="1">
    <citation type="submission" date="2018-11" db="EMBL/GenBank/DDBJ databases">
        <title>Myxobolus squamalis genome and transcriptome.</title>
        <authorList>
            <person name="Yahalomi D."/>
            <person name="Atkinson S.D."/>
            <person name="Neuhof M."/>
            <person name="Chang E.S."/>
            <person name="Philippe H."/>
            <person name="Cartwright P."/>
            <person name="Bartholomew J.L."/>
            <person name="Huchon D."/>
        </authorList>
    </citation>
    <scope>NUCLEOTIDE SEQUENCE</scope>
    <source>
        <strain evidence="14">71B08</strain>
        <tissue evidence="14">Whole</tissue>
    </source>
</reference>
<proteinExistence type="predicted"/>
<keyword evidence="5" id="KW-0479">Metal-binding</keyword>
<dbReference type="GO" id="GO:0005886">
    <property type="term" value="C:plasma membrane"/>
    <property type="evidence" value="ECO:0007669"/>
    <property type="project" value="UniProtKB-SubCell"/>
</dbReference>
<dbReference type="InterPro" id="IPR000261">
    <property type="entry name" value="EH_dom"/>
</dbReference>
<evidence type="ECO:0000256" key="4">
    <source>
        <dbReference type="ARBA" id="ARBA00022553"/>
    </source>
</evidence>
<dbReference type="InterPro" id="IPR002048">
    <property type="entry name" value="EF_hand_dom"/>
</dbReference>
<evidence type="ECO:0000256" key="1">
    <source>
        <dbReference type="ARBA" id="ARBA00004125"/>
    </source>
</evidence>
<keyword evidence="8" id="KW-0106">Calcium</keyword>
<dbReference type="Gene3D" id="3.40.50.300">
    <property type="entry name" value="P-loop containing nucleotide triphosphate hydrolases"/>
    <property type="match status" value="1"/>
</dbReference>
<evidence type="ECO:0000256" key="6">
    <source>
        <dbReference type="ARBA" id="ARBA00022741"/>
    </source>
</evidence>
<keyword evidence="10" id="KW-0472">Membrane</keyword>
<dbReference type="SMART" id="SM00027">
    <property type="entry name" value="EH"/>
    <property type="match status" value="1"/>
</dbReference>
<dbReference type="GO" id="GO:0005524">
    <property type="term" value="F:ATP binding"/>
    <property type="evidence" value="ECO:0007669"/>
    <property type="project" value="UniProtKB-KW"/>
</dbReference>